<dbReference type="Proteomes" id="UP000092666">
    <property type="component" value="Unassembled WGS sequence"/>
</dbReference>
<feature type="compositionally biased region" description="Low complexity" evidence="1">
    <location>
        <begin position="47"/>
        <end position="60"/>
    </location>
</feature>
<reference evidence="2 3" key="1">
    <citation type="submission" date="2013-07" db="EMBL/GenBank/DDBJ databases">
        <title>The Genome Sequence of Cryptococcus heveanensis BCC8398.</title>
        <authorList>
            <consortium name="The Broad Institute Genome Sequencing Platform"/>
            <person name="Cuomo C."/>
            <person name="Litvintseva A."/>
            <person name="Chen Y."/>
            <person name="Heitman J."/>
            <person name="Sun S."/>
            <person name="Springer D."/>
            <person name="Dromer F."/>
            <person name="Young S.K."/>
            <person name="Zeng Q."/>
            <person name="Gargeya S."/>
            <person name="Fitzgerald M."/>
            <person name="Abouelleil A."/>
            <person name="Alvarado L."/>
            <person name="Berlin A.M."/>
            <person name="Chapman S.B."/>
            <person name="Dewar J."/>
            <person name="Goldberg J."/>
            <person name="Griggs A."/>
            <person name="Gujja S."/>
            <person name="Hansen M."/>
            <person name="Howarth C."/>
            <person name="Imamovic A."/>
            <person name="Larimer J."/>
            <person name="McCowan C."/>
            <person name="Murphy C."/>
            <person name="Pearson M."/>
            <person name="Priest M."/>
            <person name="Roberts A."/>
            <person name="Saif S."/>
            <person name="Shea T."/>
            <person name="Sykes S."/>
            <person name="Wortman J."/>
            <person name="Nusbaum C."/>
            <person name="Birren B."/>
        </authorList>
    </citation>
    <scope>NUCLEOTIDE SEQUENCE [LARGE SCALE GENOMIC DNA]</scope>
    <source>
        <strain evidence="2 3">BCC8398</strain>
    </source>
</reference>
<sequence length="172" mass="18427">MSKIKVSSSTGKNYTIHLNPPDPMPLPPDGLPDVITGDAEPQRPSDHSSTLSPSSPAASPIRRKQDVDTRMKVDGSIDQGTSKESISPFHTPSPPSPMIGSARAPEPHSEIHLSSKKRKRKTPSDLAREKAELERRDRCKHLLAVIIAHKTGKEVAAEVGLPGVVSLLGLSA</sequence>
<proteinExistence type="predicted"/>
<protein>
    <submittedName>
        <fullName evidence="2">Uncharacterized protein</fullName>
    </submittedName>
</protein>
<gene>
    <name evidence="2" type="ORF">I316_02595</name>
</gene>
<feature type="compositionally biased region" description="Polar residues" evidence="1">
    <location>
        <begin position="1"/>
        <end position="13"/>
    </location>
</feature>
<evidence type="ECO:0000313" key="3">
    <source>
        <dbReference type="Proteomes" id="UP000092666"/>
    </source>
</evidence>
<evidence type="ECO:0000313" key="2">
    <source>
        <dbReference type="EMBL" id="OCF35543.1"/>
    </source>
</evidence>
<evidence type="ECO:0000256" key="1">
    <source>
        <dbReference type="SAM" id="MobiDB-lite"/>
    </source>
</evidence>
<feature type="compositionally biased region" description="Pro residues" evidence="1">
    <location>
        <begin position="20"/>
        <end position="30"/>
    </location>
</feature>
<dbReference type="EMBL" id="KI669498">
    <property type="protein sequence ID" value="OCF35543.1"/>
    <property type="molecule type" value="Genomic_DNA"/>
</dbReference>
<feature type="region of interest" description="Disordered" evidence="1">
    <location>
        <begin position="1"/>
        <end position="134"/>
    </location>
</feature>
<dbReference type="AlphaFoldDB" id="A0A1B9GWZ0"/>
<feature type="compositionally biased region" description="Basic and acidic residues" evidence="1">
    <location>
        <begin position="63"/>
        <end position="75"/>
    </location>
</feature>
<name>A0A1B9GWZ0_9TREE</name>
<organism evidence="2 3">
    <name type="scientific">Kwoniella heveanensis BCC8398</name>
    <dbReference type="NCBI Taxonomy" id="1296120"/>
    <lineage>
        <taxon>Eukaryota</taxon>
        <taxon>Fungi</taxon>
        <taxon>Dikarya</taxon>
        <taxon>Basidiomycota</taxon>
        <taxon>Agaricomycotina</taxon>
        <taxon>Tremellomycetes</taxon>
        <taxon>Tremellales</taxon>
        <taxon>Cryptococcaceae</taxon>
        <taxon>Kwoniella</taxon>
    </lineage>
</organism>
<feature type="compositionally biased region" description="Polar residues" evidence="1">
    <location>
        <begin position="78"/>
        <end position="90"/>
    </location>
</feature>
<reference evidence="3" key="2">
    <citation type="submission" date="2013-12" db="EMBL/GenBank/DDBJ databases">
        <title>Evolution of pathogenesis and genome organization in the Tremellales.</title>
        <authorList>
            <person name="Cuomo C."/>
            <person name="Litvintseva A."/>
            <person name="Heitman J."/>
            <person name="Chen Y."/>
            <person name="Sun S."/>
            <person name="Springer D."/>
            <person name="Dromer F."/>
            <person name="Young S."/>
            <person name="Zeng Q."/>
            <person name="Chapman S."/>
            <person name="Gujja S."/>
            <person name="Saif S."/>
            <person name="Birren B."/>
        </authorList>
    </citation>
    <scope>NUCLEOTIDE SEQUENCE [LARGE SCALE GENOMIC DNA]</scope>
    <source>
        <strain evidence="3">BCC8398</strain>
    </source>
</reference>
<accession>A0A1B9GWZ0</accession>
<keyword evidence="3" id="KW-1185">Reference proteome</keyword>
<feature type="compositionally biased region" description="Basic and acidic residues" evidence="1">
    <location>
        <begin position="122"/>
        <end position="134"/>
    </location>
</feature>